<dbReference type="GO" id="GO:0006633">
    <property type="term" value="P:fatty acid biosynthetic process"/>
    <property type="evidence" value="ECO:0007669"/>
    <property type="project" value="TreeGrafter"/>
</dbReference>
<evidence type="ECO:0000313" key="7">
    <source>
        <dbReference type="EMBL" id="KPL12752.1"/>
    </source>
</evidence>
<dbReference type="Proteomes" id="UP000050975">
    <property type="component" value="Unassembled WGS sequence"/>
</dbReference>
<dbReference type="EC" id="2.3.1.39" evidence="4"/>
<evidence type="ECO:0000313" key="8">
    <source>
        <dbReference type="Proteomes" id="UP000050975"/>
    </source>
</evidence>
<dbReference type="InterPro" id="IPR001227">
    <property type="entry name" value="Ac_transferase_dom_sf"/>
</dbReference>
<feature type="domain" description="Malonyl-CoA:ACP transacylase (MAT)" evidence="6">
    <location>
        <begin position="7"/>
        <end position="305"/>
    </location>
</feature>
<dbReference type="InterPro" id="IPR016036">
    <property type="entry name" value="Malonyl_transacylase_ACP-bd"/>
</dbReference>
<dbReference type="GO" id="GO:0004314">
    <property type="term" value="F:[acyl-carrier-protein] S-malonyltransferase activity"/>
    <property type="evidence" value="ECO:0007669"/>
    <property type="project" value="UniProtKB-EC"/>
</dbReference>
<dbReference type="InterPro" id="IPR050858">
    <property type="entry name" value="Mal-CoA-ACP_Trans/PKS_FabD"/>
</dbReference>
<evidence type="ECO:0000256" key="4">
    <source>
        <dbReference type="PIRNR" id="PIRNR000446"/>
    </source>
</evidence>
<evidence type="ECO:0000256" key="2">
    <source>
        <dbReference type="ARBA" id="ARBA00023315"/>
    </source>
</evidence>
<dbReference type="InterPro" id="IPR014043">
    <property type="entry name" value="Acyl_transferase_dom"/>
</dbReference>
<feature type="active site" evidence="5">
    <location>
        <position position="200"/>
    </location>
</feature>
<comment type="similarity">
    <text evidence="4">Belongs to the fabD family.</text>
</comment>
<dbReference type="EMBL" id="LJVE01000137">
    <property type="protein sequence ID" value="KPL12752.1"/>
    <property type="molecule type" value="Genomic_DNA"/>
</dbReference>
<evidence type="ECO:0000256" key="5">
    <source>
        <dbReference type="PIRSR" id="PIRSR000446-1"/>
    </source>
</evidence>
<dbReference type="Pfam" id="PF00698">
    <property type="entry name" value="Acyl_transf_1"/>
    <property type="match status" value="1"/>
</dbReference>
<dbReference type="InterPro" id="IPR024925">
    <property type="entry name" value="Malonyl_CoA-ACP_transAc"/>
</dbReference>
<keyword evidence="2 4" id="KW-0012">Acyltransferase</keyword>
<dbReference type="GO" id="GO:0005829">
    <property type="term" value="C:cytosol"/>
    <property type="evidence" value="ECO:0007669"/>
    <property type="project" value="TreeGrafter"/>
</dbReference>
<protein>
    <recommendedName>
        <fullName evidence="4">Malonyl CoA-acyl carrier protein transacylase</fullName>
        <ecNumber evidence="4">2.3.1.39</ecNumber>
    </recommendedName>
</protein>
<comment type="caution">
    <text evidence="7">The sequence shown here is derived from an EMBL/GenBank/DDBJ whole genome shotgun (WGS) entry which is preliminary data.</text>
</comment>
<evidence type="ECO:0000256" key="3">
    <source>
        <dbReference type="ARBA" id="ARBA00048462"/>
    </source>
</evidence>
<dbReference type="Gene3D" id="3.30.70.250">
    <property type="entry name" value="Malonyl-CoA ACP transacylase, ACP-binding"/>
    <property type="match status" value="1"/>
</dbReference>
<evidence type="ECO:0000259" key="6">
    <source>
        <dbReference type="SMART" id="SM00827"/>
    </source>
</evidence>
<proteinExistence type="inferred from homology"/>
<dbReference type="InterPro" id="IPR016035">
    <property type="entry name" value="Acyl_Trfase/lysoPLipase"/>
</dbReference>
<sequence>MKDLVFLFDGQGAFRPGVGKELCNSYPKAKEIIENGSGILGYDLTDYLWGEKASDTAGRTGIAQPAISIISLAYAEVLFELGVDGVISVGHSLGEATAIVYCGIVTFDDGVRMIQKRGDVMEASGKQGTMMAILNVELNTLKMMCDDVTKDISEPVVVANINTPNQIVISGSKEAIMRVAQRVAETRGRGIPLNVGGAWHSPYLKDAAKAFAKFLDGIEFRKPKRKFYSVVEQKILEDPDVIKASLKNQMLSQVNWVEAIRNLKTSGHASFLEIGPSKILKDLLMKIDSGIKVDSTALHTDLKEIITLFS</sequence>
<reference evidence="7 8" key="1">
    <citation type="journal article" date="2015" name="Microbiome">
        <title>Genomic resolution of linkages in carbon, nitrogen, and sulfur cycling among widespread estuary sediment bacteria.</title>
        <authorList>
            <person name="Baker B.J."/>
            <person name="Lazar C.S."/>
            <person name="Teske A.P."/>
            <person name="Dick G.J."/>
        </authorList>
    </citation>
    <scope>NUCLEOTIDE SEQUENCE [LARGE SCALE GENOMIC DNA]</scope>
    <source>
        <strain evidence="7">SM1_77</strain>
    </source>
</reference>
<dbReference type="PIRSF" id="PIRSF000446">
    <property type="entry name" value="Mct"/>
    <property type="match status" value="1"/>
</dbReference>
<organism evidence="7 8">
    <name type="scientific">candidate division WOR_3 bacterium SM1_77</name>
    <dbReference type="NCBI Taxonomy" id="1703778"/>
    <lineage>
        <taxon>Bacteria</taxon>
        <taxon>Bacteria division WOR-3</taxon>
    </lineage>
</organism>
<evidence type="ECO:0000256" key="1">
    <source>
        <dbReference type="ARBA" id="ARBA00022679"/>
    </source>
</evidence>
<dbReference type="SUPFAM" id="SSF55048">
    <property type="entry name" value="Probable ACP-binding domain of malonyl-CoA ACP transacylase"/>
    <property type="match status" value="1"/>
</dbReference>
<dbReference type="PANTHER" id="PTHR42681:SF1">
    <property type="entry name" value="MALONYL-COA-ACYL CARRIER PROTEIN TRANSACYLASE, MITOCHONDRIAL"/>
    <property type="match status" value="1"/>
</dbReference>
<comment type="catalytic activity">
    <reaction evidence="3 4">
        <text>holo-[ACP] + malonyl-CoA = malonyl-[ACP] + CoA</text>
        <dbReference type="Rhea" id="RHEA:41792"/>
        <dbReference type="Rhea" id="RHEA-COMP:9623"/>
        <dbReference type="Rhea" id="RHEA-COMP:9685"/>
        <dbReference type="ChEBI" id="CHEBI:57287"/>
        <dbReference type="ChEBI" id="CHEBI:57384"/>
        <dbReference type="ChEBI" id="CHEBI:64479"/>
        <dbReference type="ChEBI" id="CHEBI:78449"/>
        <dbReference type="EC" id="2.3.1.39"/>
    </reaction>
</comment>
<dbReference type="SUPFAM" id="SSF52151">
    <property type="entry name" value="FabD/lysophospholipase-like"/>
    <property type="match status" value="1"/>
</dbReference>
<dbReference type="PANTHER" id="PTHR42681">
    <property type="entry name" value="MALONYL-COA-ACYL CARRIER PROTEIN TRANSACYLASE, MITOCHONDRIAL"/>
    <property type="match status" value="1"/>
</dbReference>
<feature type="active site" evidence="5">
    <location>
        <position position="92"/>
    </location>
</feature>
<dbReference type="Gene3D" id="3.40.366.10">
    <property type="entry name" value="Malonyl-Coenzyme A Acyl Carrier Protein, domain 2"/>
    <property type="match status" value="1"/>
</dbReference>
<name>A0A0S8JT63_UNCW3</name>
<dbReference type="AlphaFoldDB" id="A0A0S8JT63"/>
<keyword evidence="1 4" id="KW-0808">Transferase</keyword>
<dbReference type="SMART" id="SM00827">
    <property type="entry name" value="PKS_AT"/>
    <property type="match status" value="1"/>
</dbReference>
<accession>A0A0S8JT63</accession>
<gene>
    <name evidence="7" type="ORF">AMJ74_06240</name>
</gene>